<protein>
    <submittedName>
        <fullName evidence="1">Uncharacterized protein</fullName>
    </submittedName>
</protein>
<evidence type="ECO:0000313" key="1">
    <source>
        <dbReference type="EMBL" id="CAD2203429.1"/>
    </source>
</evidence>
<proteinExistence type="predicted"/>
<dbReference type="AlphaFoldDB" id="A0A6V7XVN2"/>
<organism evidence="1 2">
    <name type="scientific">Meloidogyne enterolobii</name>
    <name type="common">Root-knot nematode worm</name>
    <name type="synonym">Meloidogyne mayaguensis</name>
    <dbReference type="NCBI Taxonomy" id="390850"/>
    <lineage>
        <taxon>Eukaryota</taxon>
        <taxon>Metazoa</taxon>
        <taxon>Ecdysozoa</taxon>
        <taxon>Nematoda</taxon>
        <taxon>Chromadorea</taxon>
        <taxon>Rhabditida</taxon>
        <taxon>Tylenchina</taxon>
        <taxon>Tylenchomorpha</taxon>
        <taxon>Tylenchoidea</taxon>
        <taxon>Meloidogynidae</taxon>
        <taxon>Meloidogyninae</taxon>
        <taxon>Meloidogyne</taxon>
    </lineage>
</organism>
<sequence>MHQLLQKQYENNYDGLHAILGQLEQLTNKEIYEKQNEEYNKNFEALKNTYRNIFEINEKQKKLNEKKAEPKDKQKVDLMSQMYQLWLKELEDNKKRKMSEAGPSNTNADHSNQRHSIDYSKIFFNELQKQQIIALQILGKNNQTLHILQLKHSYHIKTLFNLNLHILQNTPNLGEKYQQHLHILNETYKLIQILNEFNQRLMGSLNAIVMYPIQLYSPLLKNFIEMNQQAQNEQNWIFNEVGKIYPNLLEKLMQQP</sequence>
<accession>A0A6V7XVN2</accession>
<name>A0A6V7XVN2_MELEN</name>
<dbReference type="Proteomes" id="UP000580250">
    <property type="component" value="Unassembled WGS sequence"/>
</dbReference>
<dbReference type="EMBL" id="CAJEWN010002389">
    <property type="protein sequence ID" value="CAD2203429.1"/>
    <property type="molecule type" value="Genomic_DNA"/>
</dbReference>
<gene>
    <name evidence="1" type="ORF">MENT_LOCUS57119</name>
</gene>
<reference evidence="1 2" key="1">
    <citation type="submission" date="2020-08" db="EMBL/GenBank/DDBJ databases">
        <authorList>
            <person name="Koutsovoulos G."/>
            <person name="Danchin GJ E."/>
        </authorList>
    </citation>
    <scope>NUCLEOTIDE SEQUENCE [LARGE SCALE GENOMIC DNA]</scope>
</reference>
<comment type="caution">
    <text evidence="1">The sequence shown here is derived from an EMBL/GenBank/DDBJ whole genome shotgun (WGS) entry which is preliminary data.</text>
</comment>
<evidence type="ECO:0000313" key="2">
    <source>
        <dbReference type="Proteomes" id="UP000580250"/>
    </source>
</evidence>